<feature type="region of interest" description="Disordered" evidence="1">
    <location>
        <begin position="1"/>
        <end position="53"/>
    </location>
</feature>
<proteinExistence type="predicted"/>
<dbReference type="AlphaFoldDB" id="A0A8K0JJX3"/>
<comment type="caution">
    <text evidence="2">The sequence shown here is derived from an EMBL/GenBank/DDBJ whole genome shotgun (WGS) entry which is preliminary data.</text>
</comment>
<evidence type="ECO:0000313" key="2">
    <source>
        <dbReference type="EMBL" id="KAG7532066.1"/>
    </source>
</evidence>
<keyword evidence="3" id="KW-1185">Reference proteome</keyword>
<gene>
    <name evidence="2" type="ORF">FFLO_03874</name>
</gene>
<feature type="compositionally biased region" description="Low complexity" evidence="1">
    <location>
        <begin position="33"/>
        <end position="43"/>
    </location>
</feature>
<feature type="compositionally biased region" description="Basic residues" evidence="1">
    <location>
        <begin position="1"/>
        <end position="16"/>
    </location>
</feature>
<dbReference type="EMBL" id="JABELV010000075">
    <property type="protein sequence ID" value="KAG7532066.1"/>
    <property type="molecule type" value="Genomic_DNA"/>
</dbReference>
<protein>
    <submittedName>
        <fullName evidence="2">Uncharacterized protein</fullName>
    </submittedName>
</protein>
<evidence type="ECO:0000313" key="3">
    <source>
        <dbReference type="Proteomes" id="UP000812966"/>
    </source>
</evidence>
<reference evidence="2" key="1">
    <citation type="submission" date="2020-04" db="EMBL/GenBank/DDBJ databases">
        <title>Analysis of mating type loci in Filobasidium floriforme.</title>
        <authorList>
            <person name="Nowrousian M."/>
        </authorList>
    </citation>
    <scope>NUCLEOTIDE SEQUENCE</scope>
    <source>
        <strain evidence="2">CBS 6242</strain>
    </source>
</reference>
<accession>A0A8K0JJX3</accession>
<evidence type="ECO:0000256" key="1">
    <source>
        <dbReference type="SAM" id="MobiDB-lite"/>
    </source>
</evidence>
<name>A0A8K0JJX3_9TREE</name>
<dbReference type="Proteomes" id="UP000812966">
    <property type="component" value="Unassembled WGS sequence"/>
</dbReference>
<organism evidence="2 3">
    <name type="scientific">Filobasidium floriforme</name>
    <dbReference type="NCBI Taxonomy" id="5210"/>
    <lineage>
        <taxon>Eukaryota</taxon>
        <taxon>Fungi</taxon>
        <taxon>Dikarya</taxon>
        <taxon>Basidiomycota</taxon>
        <taxon>Agaricomycotina</taxon>
        <taxon>Tremellomycetes</taxon>
        <taxon>Filobasidiales</taxon>
        <taxon>Filobasidiaceae</taxon>
        <taxon>Filobasidium</taxon>
    </lineage>
</organism>
<sequence length="543" mass="63049">MKRKFAGSARRRRSSRSSRLNSDRPTGRPSAMPSIPFPKIIFDPDPESSGNPLLESATSACCPQRFDIPPMPVYDDTDVMWDPGHWSEKEQGSHHECQEFWFTLFEHLMPKLRAHLIQTDIWFRRSSFDDLDERDEYHRRDADLNFRTWLEDYTKRMKGSKQENFFKIRIPLEAKEDTIPEDYILKERDSYHSFDEAATTRPDQEERHIVRSASQAGRTFSAYFSNIKRNRSESGVDLSRVLLGTAEVKPRPPFKDQGIDKWKWYLTGCLAQVLKYMSVGWDVYGARHALLTIGTSFRRLVLVDRKDGTGVDLLVDLGPKDPTTGELVMEDQEVGMTLSQLFHELDPENNFYEFAPLLDSEEERGNPREVFRSFFLSMGQHHLDRARLQREPEVHLSGRIARIENFDLGLLTDCLSDLYWTMLEEEERLGVRPVGGWLADHLPGEAGQFGTPSLNTLKYDFDADSLSDLEISDDTLLPDANTSDTNQDADEQGVLFTDDNDDFMRRYIQATVDKRYELDRQFGLYRHLERRLKGHREIFILPK</sequence>